<feature type="transmembrane region" description="Helical" evidence="1">
    <location>
        <begin position="30"/>
        <end position="51"/>
    </location>
</feature>
<reference evidence="2 3" key="1">
    <citation type="submission" date="2023-06" db="EMBL/GenBank/DDBJ databases">
        <title>Alkalimonas sp., MEB004 an alkaliphilic bacterium isolated from Lonar Lake, India.</title>
        <authorList>
            <person name="Joshi A."/>
            <person name="Thite S."/>
        </authorList>
    </citation>
    <scope>NUCLEOTIDE SEQUENCE [LARGE SCALE GENOMIC DNA]</scope>
    <source>
        <strain evidence="2 3">MEB004</strain>
    </source>
</reference>
<keyword evidence="1" id="KW-0812">Transmembrane</keyword>
<feature type="transmembrane region" description="Helical" evidence="1">
    <location>
        <begin position="58"/>
        <end position="76"/>
    </location>
</feature>
<keyword evidence="3" id="KW-1185">Reference proteome</keyword>
<proteinExistence type="predicted"/>
<protein>
    <recommendedName>
        <fullName evidence="4">DUF2069 domain-containing protein</fullName>
    </recommendedName>
</protein>
<evidence type="ECO:0000313" key="3">
    <source>
        <dbReference type="Proteomes" id="UP001339167"/>
    </source>
</evidence>
<gene>
    <name evidence="2" type="ORF">QWF21_11735</name>
</gene>
<dbReference type="RefSeq" id="WP_330088244.1">
    <property type="nucleotide sequence ID" value="NZ_JAUGZK010000008.1"/>
</dbReference>
<name>A0ABU7JGV0_9GAMM</name>
<dbReference type="Proteomes" id="UP001339167">
    <property type="component" value="Unassembled WGS sequence"/>
</dbReference>
<evidence type="ECO:0000256" key="1">
    <source>
        <dbReference type="SAM" id="Phobius"/>
    </source>
</evidence>
<accession>A0ABU7JGV0</accession>
<feature type="transmembrane region" description="Helical" evidence="1">
    <location>
        <begin position="88"/>
        <end position="111"/>
    </location>
</feature>
<organism evidence="2 3">
    <name type="scientific">Alkalimonas mucilaginosa</name>
    <dbReference type="NCBI Taxonomy" id="3057676"/>
    <lineage>
        <taxon>Bacteria</taxon>
        <taxon>Pseudomonadati</taxon>
        <taxon>Pseudomonadota</taxon>
        <taxon>Gammaproteobacteria</taxon>
        <taxon>Alkalimonas</taxon>
    </lineage>
</organism>
<dbReference type="EMBL" id="JAUGZK010000008">
    <property type="protein sequence ID" value="MEE2024919.1"/>
    <property type="molecule type" value="Genomic_DNA"/>
</dbReference>
<comment type="caution">
    <text evidence="2">The sequence shown here is derived from an EMBL/GenBank/DDBJ whole genome shotgun (WGS) entry which is preliminary data.</text>
</comment>
<keyword evidence="1" id="KW-1133">Transmembrane helix</keyword>
<keyword evidence="1" id="KW-0472">Membrane</keyword>
<evidence type="ECO:0008006" key="4">
    <source>
        <dbReference type="Google" id="ProtNLM"/>
    </source>
</evidence>
<evidence type="ECO:0000313" key="2">
    <source>
        <dbReference type="EMBL" id="MEE2024919.1"/>
    </source>
</evidence>
<sequence>MKLLITTLALLALHCWLVLSLTAGLHTLPLLSFWLVLPAVVAAGISVFLHCKYSLKKLFPLAALLVHLLALLPYAGLVTNQAEGERAVLILAMVPLYQSLALLIVGLIDYVRRREATKRLVAQ</sequence>